<evidence type="ECO:0000313" key="2">
    <source>
        <dbReference type="Proteomes" id="UP001589832"/>
    </source>
</evidence>
<protein>
    <submittedName>
        <fullName evidence="1">Uncharacterized protein</fullName>
    </submittedName>
</protein>
<reference evidence="1 2" key="1">
    <citation type="submission" date="2024-09" db="EMBL/GenBank/DDBJ databases">
        <authorList>
            <person name="Sun Q."/>
            <person name="Mori K."/>
        </authorList>
    </citation>
    <scope>NUCLEOTIDE SEQUENCE [LARGE SCALE GENOMIC DNA]</scope>
    <source>
        <strain evidence="1 2">NCAIM B.02481</strain>
    </source>
</reference>
<sequence length="145" mass="17031">MKKMELNSNQIMLELIDYILKEDLVNKFDLNTIKDSANSFYENFYASKHRKTKQKLVEEIEKFSLYDMSNYNGYETAIIPNLIMVLSIFKPEFVRKLTSNSDNKKYMDFGGLKRKVSPPVEAYEYVGNNKLDISPTHRSYGLLFE</sequence>
<comment type="caution">
    <text evidence="1">The sequence shown here is derived from an EMBL/GenBank/DDBJ whole genome shotgun (WGS) entry which is preliminary data.</text>
</comment>
<dbReference type="EMBL" id="JBHLTQ010000004">
    <property type="protein sequence ID" value="MFC0604579.1"/>
    <property type="molecule type" value="Genomic_DNA"/>
</dbReference>
<proteinExistence type="predicted"/>
<evidence type="ECO:0000313" key="1">
    <source>
        <dbReference type="EMBL" id="MFC0604579.1"/>
    </source>
</evidence>
<accession>A0ABV6Q8G5</accession>
<dbReference type="RefSeq" id="WP_386062460.1">
    <property type="nucleotide sequence ID" value="NZ_JBHLTQ010000004.1"/>
</dbReference>
<dbReference type="Proteomes" id="UP001589832">
    <property type="component" value="Unassembled WGS sequence"/>
</dbReference>
<keyword evidence="2" id="KW-1185">Reference proteome</keyword>
<name>A0ABV6Q8G5_9FLAO</name>
<organism evidence="1 2">
    <name type="scientific">Winogradskyella pulchriflava</name>
    <dbReference type="NCBI Taxonomy" id="1110688"/>
    <lineage>
        <taxon>Bacteria</taxon>
        <taxon>Pseudomonadati</taxon>
        <taxon>Bacteroidota</taxon>
        <taxon>Flavobacteriia</taxon>
        <taxon>Flavobacteriales</taxon>
        <taxon>Flavobacteriaceae</taxon>
        <taxon>Winogradskyella</taxon>
    </lineage>
</organism>
<gene>
    <name evidence="1" type="ORF">ACFFGA_08445</name>
</gene>